<dbReference type="AlphaFoldDB" id="A0A1C7ND92"/>
<dbReference type="InParanoid" id="A0A1C7ND92"/>
<evidence type="ECO:0000313" key="1">
    <source>
        <dbReference type="EMBL" id="OBZ87045.1"/>
    </source>
</evidence>
<sequence length="169" mass="19240">MNQEPPSSSDKKDQAAFFMNMMKEGGNWDEYCIQWCKQKSSKGQTDPNCSMVCLKRPVDEQQNSWNPLKGYRVLAVHGKDDCIDHTKDMGNESTQYELDLGSIWNEADRQAKQLLNDKAIPLYNASVEQIVQWGNSPELQDYIKDTASSLLSKVYPLKPFSVDPRDPST</sequence>
<dbReference type="OrthoDB" id="5569779at2759"/>
<dbReference type="EMBL" id="LUGH01000251">
    <property type="protein sequence ID" value="OBZ87045.1"/>
    <property type="molecule type" value="Genomic_DNA"/>
</dbReference>
<name>A0A1C7ND92_9FUNG</name>
<keyword evidence="2" id="KW-1185">Reference proteome</keyword>
<accession>A0A1C7ND92</accession>
<organism evidence="1 2">
    <name type="scientific">Choanephora cucurbitarum</name>
    <dbReference type="NCBI Taxonomy" id="101091"/>
    <lineage>
        <taxon>Eukaryota</taxon>
        <taxon>Fungi</taxon>
        <taxon>Fungi incertae sedis</taxon>
        <taxon>Mucoromycota</taxon>
        <taxon>Mucoromycotina</taxon>
        <taxon>Mucoromycetes</taxon>
        <taxon>Mucorales</taxon>
        <taxon>Mucorineae</taxon>
        <taxon>Choanephoraceae</taxon>
        <taxon>Choanephoroideae</taxon>
        <taxon>Choanephora</taxon>
    </lineage>
</organism>
<gene>
    <name evidence="1" type="ORF">A0J61_04908</name>
</gene>
<dbReference type="Proteomes" id="UP000093000">
    <property type="component" value="Unassembled WGS sequence"/>
</dbReference>
<protein>
    <submittedName>
        <fullName evidence="1">Uncharacterized protein</fullName>
    </submittedName>
</protein>
<evidence type="ECO:0000313" key="2">
    <source>
        <dbReference type="Proteomes" id="UP000093000"/>
    </source>
</evidence>
<proteinExistence type="predicted"/>
<comment type="caution">
    <text evidence="1">The sequence shown here is derived from an EMBL/GenBank/DDBJ whole genome shotgun (WGS) entry which is preliminary data.</text>
</comment>
<reference evidence="1 2" key="1">
    <citation type="submission" date="2016-03" db="EMBL/GenBank/DDBJ databases">
        <title>Choanephora cucurbitarum.</title>
        <authorList>
            <person name="Min B."/>
            <person name="Park H."/>
            <person name="Park J.-H."/>
            <person name="Shin H.-D."/>
            <person name="Choi I.-G."/>
        </authorList>
    </citation>
    <scope>NUCLEOTIDE SEQUENCE [LARGE SCALE GENOMIC DNA]</scope>
    <source>
        <strain evidence="1 2">KUS-F28377</strain>
    </source>
</reference>